<feature type="compositionally biased region" description="Acidic residues" evidence="1">
    <location>
        <begin position="65"/>
        <end position="81"/>
    </location>
</feature>
<comment type="caution">
    <text evidence="2">The sequence shown here is derived from an EMBL/GenBank/DDBJ whole genome shotgun (WGS) entry which is preliminary data.</text>
</comment>
<reference evidence="2" key="1">
    <citation type="submission" date="2023-03" db="EMBL/GenBank/DDBJ databases">
        <title>Massive genome expansion in bonnet fungi (Mycena s.s.) driven by repeated elements and novel gene families across ecological guilds.</title>
        <authorList>
            <consortium name="Lawrence Berkeley National Laboratory"/>
            <person name="Harder C.B."/>
            <person name="Miyauchi S."/>
            <person name="Viragh M."/>
            <person name="Kuo A."/>
            <person name="Thoen E."/>
            <person name="Andreopoulos B."/>
            <person name="Lu D."/>
            <person name="Skrede I."/>
            <person name="Drula E."/>
            <person name="Henrissat B."/>
            <person name="Morin E."/>
            <person name="Kohler A."/>
            <person name="Barry K."/>
            <person name="LaButti K."/>
            <person name="Morin E."/>
            <person name="Salamov A."/>
            <person name="Lipzen A."/>
            <person name="Mereny Z."/>
            <person name="Hegedus B."/>
            <person name="Baldrian P."/>
            <person name="Stursova M."/>
            <person name="Weitz H."/>
            <person name="Taylor A."/>
            <person name="Grigoriev I.V."/>
            <person name="Nagy L.G."/>
            <person name="Martin F."/>
            <person name="Kauserud H."/>
        </authorList>
    </citation>
    <scope>NUCLEOTIDE SEQUENCE</scope>
    <source>
        <strain evidence="2">CBHHK173m</strain>
    </source>
</reference>
<gene>
    <name evidence="2" type="ORF">B0H15DRAFT_950339</name>
</gene>
<feature type="compositionally biased region" description="Basic and acidic residues" evidence="1">
    <location>
        <begin position="130"/>
        <end position="147"/>
    </location>
</feature>
<organism evidence="2 3">
    <name type="scientific">Mycena belliarum</name>
    <dbReference type="NCBI Taxonomy" id="1033014"/>
    <lineage>
        <taxon>Eukaryota</taxon>
        <taxon>Fungi</taxon>
        <taxon>Dikarya</taxon>
        <taxon>Basidiomycota</taxon>
        <taxon>Agaricomycotina</taxon>
        <taxon>Agaricomycetes</taxon>
        <taxon>Agaricomycetidae</taxon>
        <taxon>Agaricales</taxon>
        <taxon>Marasmiineae</taxon>
        <taxon>Mycenaceae</taxon>
        <taxon>Mycena</taxon>
    </lineage>
</organism>
<name>A0AAD6XTS3_9AGAR</name>
<feature type="compositionally biased region" description="Polar residues" evidence="1">
    <location>
        <begin position="247"/>
        <end position="256"/>
    </location>
</feature>
<feature type="region of interest" description="Disordered" evidence="1">
    <location>
        <begin position="57"/>
        <end position="160"/>
    </location>
</feature>
<feature type="region of interest" description="Disordered" evidence="1">
    <location>
        <begin position="1"/>
        <end position="21"/>
    </location>
</feature>
<feature type="compositionally biased region" description="Basic residues" evidence="1">
    <location>
        <begin position="148"/>
        <end position="160"/>
    </location>
</feature>
<proteinExistence type="predicted"/>
<sequence length="287" mass="30425">MAGGTRRGGASVQCRDRRPETLSWTAGASAATELMEAREPGLVPAVYEHADTEAQCGNASRLGDVEPDSDTNCANDDEEQDLSARAIDGLRATSSAALQRSSAPAASTPAGREACTLHPPHAQKPPPFHTPERLAERATHAESDCEQHRRKSSPLPPRMHRARSAHDICNAPAASPVPRAQCRPRIRGSTTLSSPLTAAPCVACDRRAASRKSTVVLRHLHAAPDLRAGATPSNPRCRATSAGPSPDVSSLGTRSQHVPLATSRQDFPRKLCSCGRRRDAPHSSGAF</sequence>
<evidence type="ECO:0000313" key="3">
    <source>
        <dbReference type="Proteomes" id="UP001222325"/>
    </source>
</evidence>
<dbReference type="Proteomes" id="UP001222325">
    <property type="component" value="Unassembled WGS sequence"/>
</dbReference>
<accession>A0AAD6XTS3</accession>
<dbReference type="AlphaFoldDB" id="A0AAD6XTS3"/>
<evidence type="ECO:0000256" key="1">
    <source>
        <dbReference type="SAM" id="MobiDB-lite"/>
    </source>
</evidence>
<feature type="region of interest" description="Disordered" evidence="1">
    <location>
        <begin position="226"/>
        <end position="264"/>
    </location>
</feature>
<protein>
    <submittedName>
        <fullName evidence="2">Uncharacterized protein</fullName>
    </submittedName>
</protein>
<evidence type="ECO:0000313" key="2">
    <source>
        <dbReference type="EMBL" id="KAJ7086826.1"/>
    </source>
</evidence>
<feature type="compositionally biased region" description="Polar residues" evidence="1">
    <location>
        <begin position="92"/>
        <end position="105"/>
    </location>
</feature>
<keyword evidence="3" id="KW-1185">Reference proteome</keyword>
<dbReference type="EMBL" id="JARJCN010000030">
    <property type="protein sequence ID" value="KAJ7086826.1"/>
    <property type="molecule type" value="Genomic_DNA"/>
</dbReference>